<dbReference type="EMBL" id="AP023361">
    <property type="protein sequence ID" value="BCJ90471.1"/>
    <property type="molecule type" value="Genomic_DNA"/>
</dbReference>
<evidence type="ECO:0000313" key="2">
    <source>
        <dbReference type="EMBL" id="BCJ90471.1"/>
    </source>
</evidence>
<evidence type="ECO:0000313" key="3">
    <source>
        <dbReference type="Proteomes" id="UP000515317"/>
    </source>
</evidence>
<dbReference type="AlphaFoldDB" id="A0A6S6QTR8"/>
<evidence type="ECO:0000259" key="1">
    <source>
        <dbReference type="Pfam" id="PF01636"/>
    </source>
</evidence>
<feature type="domain" description="Aminoglycoside phosphotransferase" evidence="1">
    <location>
        <begin position="75"/>
        <end position="243"/>
    </location>
</feature>
<dbReference type="SUPFAM" id="SSF56112">
    <property type="entry name" value="Protein kinase-like (PK-like)"/>
    <property type="match status" value="1"/>
</dbReference>
<accession>A0A6S6QTR8</accession>
<gene>
    <name evidence="2" type="ORF">IZ6_12060</name>
</gene>
<dbReference type="Proteomes" id="UP000515317">
    <property type="component" value="Chromosome"/>
</dbReference>
<reference evidence="2 3" key="1">
    <citation type="submission" date="2020-08" db="EMBL/GenBank/DDBJ databases">
        <title>Genome sequence of Rhizobiales bacterium strain IZ6.</title>
        <authorList>
            <person name="Nakai R."/>
            <person name="Naganuma T."/>
        </authorList>
    </citation>
    <scope>NUCLEOTIDE SEQUENCE [LARGE SCALE GENOMIC DNA]</scope>
    <source>
        <strain evidence="2 3">IZ6</strain>
    </source>
</reference>
<sequence>MLPMAVLEALRESVDKASDSAFGENKRAVLFGTVDSQDAAGQIDRFVARTLATRITEVLFLKMASACAAGLKLSDGRSVFLKIHAGELDLDQLHAVHDAQGFLRERGIPAARLVLPATEFGNGKFATVHAFRSRGDRARAYHRGTIEGAAAMLARIVEGGRAFPLRSSIPDMFAAGTSPLKARAPGIAEPPPLPPAERASAVLEKVKLHGQAISGDRVIAHDDYASRNLRFSDGEVSSVFDFEALRGGVEPVLVGRASIQFINEPSGVRDPAAAAVKFVRAYENSARRMFEGEAAAALDAGVALSVAQFCRSLVRSDGARDEDAPKIFANFMERFRATLGREYPKNPFI</sequence>
<dbReference type="InterPro" id="IPR002575">
    <property type="entry name" value="Aminoglycoside_PTrfase"/>
</dbReference>
<keyword evidence="3" id="KW-1185">Reference proteome</keyword>
<dbReference type="InterPro" id="IPR011009">
    <property type="entry name" value="Kinase-like_dom_sf"/>
</dbReference>
<organism evidence="2 3">
    <name type="scientific">Terrihabitans soli</name>
    <dbReference type="NCBI Taxonomy" id="708113"/>
    <lineage>
        <taxon>Bacteria</taxon>
        <taxon>Pseudomonadati</taxon>
        <taxon>Pseudomonadota</taxon>
        <taxon>Alphaproteobacteria</taxon>
        <taxon>Hyphomicrobiales</taxon>
        <taxon>Terrihabitans</taxon>
    </lineage>
</organism>
<dbReference type="KEGG" id="tso:IZ6_12060"/>
<name>A0A6S6QTR8_9HYPH</name>
<dbReference type="Pfam" id="PF01636">
    <property type="entry name" value="APH"/>
    <property type="match status" value="1"/>
</dbReference>
<protein>
    <recommendedName>
        <fullName evidence="1">Aminoglycoside phosphotransferase domain-containing protein</fullName>
    </recommendedName>
</protein>
<proteinExistence type="predicted"/>